<dbReference type="PROSITE" id="PS50014">
    <property type="entry name" value="BROMODOMAIN_2"/>
    <property type="match status" value="1"/>
</dbReference>
<dbReference type="EMBL" id="KN834815">
    <property type="protein sequence ID" value="KIK54470.1"/>
    <property type="molecule type" value="Genomic_DNA"/>
</dbReference>
<dbReference type="InterPro" id="IPR001025">
    <property type="entry name" value="BAH_dom"/>
</dbReference>
<dbReference type="GO" id="GO:0016586">
    <property type="term" value="C:RSC-type complex"/>
    <property type="evidence" value="ECO:0007669"/>
    <property type="project" value="InterPro"/>
</dbReference>
<dbReference type="GO" id="GO:0003682">
    <property type="term" value="F:chromatin binding"/>
    <property type="evidence" value="ECO:0007669"/>
    <property type="project" value="InterPro"/>
</dbReference>
<organism evidence="12 13">
    <name type="scientific">Collybiopsis luxurians FD-317 M1</name>
    <dbReference type="NCBI Taxonomy" id="944289"/>
    <lineage>
        <taxon>Eukaryota</taxon>
        <taxon>Fungi</taxon>
        <taxon>Dikarya</taxon>
        <taxon>Basidiomycota</taxon>
        <taxon>Agaricomycotina</taxon>
        <taxon>Agaricomycetes</taxon>
        <taxon>Agaricomycetidae</taxon>
        <taxon>Agaricales</taxon>
        <taxon>Marasmiineae</taxon>
        <taxon>Omphalotaceae</taxon>
        <taxon>Collybiopsis</taxon>
        <taxon>Collybiopsis luxurians</taxon>
    </lineage>
</organism>
<feature type="compositionally biased region" description="Polar residues" evidence="9">
    <location>
        <begin position="860"/>
        <end position="874"/>
    </location>
</feature>
<evidence type="ECO:0000256" key="3">
    <source>
        <dbReference type="ARBA" id="ARBA00022853"/>
    </source>
</evidence>
<dbReference type="Pfam" id="PF00439">
    <property type="entry name" value="Bromodomain"/>
    <property type="match status" value="1"/>
</dbReference>
<name>A0A0D0AVD4_9AGAR</name>
<dbReference type="InterPro" id="IPR037382">
    <property type="entry name" value="Rsc/polybromo"/>
</dbReference>
<keyword evidence="4" id="KW-0805">Transcription regulation</keyword>
<dbReference type="Proteomes" id="UP000053593">
    <property type="component" value="Unassembled WGS sequence"/>
</dbReference>
<feature type="domain" description="BAH" evidence="11">
    <location>
        <begin position="465"/>
        <end position="606"/>
    </location>
</feature>
<evidence type="ECO:0000256" key="8">
    <source>
        <dbReference type="PROSITE-ProRule" id="PRU00035"/>
    </source>
</evidence>
<dbReference type="Gene3D" id="1.20.920.10">
    <property type="entry name" value="Bromodomain-like"/>
    <property type="match status" value="2"/>
</dbReference>
<evidence type="ECO:0008006" key="14">
    <source>
        <dbReference type="Google" id="ProtNLM"/>
    </source>
</evidence>
<dbReference type="HOGENOM" id="CLU_007728_1_0_1"/>
<dbReference type="SUPFAM" id="SSF47370">
    <property type="entry name" value="Bromodomain"/>
    <property type="match status" value="1"/>
</dbReference>
<evidence type="ECO:0000256" key="7">
    <source>
        <dbReference type="ARBA" id="ARBA00023242"/>
    </source>
</evidence>
<dbReference type="PANTHER" id="PTHR16062">
    <property type="entry name" value="SWI/SNF-RELATED"/>
    <property type="match status" value="1"/>
</dbReference>
<evidence type="ECO:0000259" key="10">
    <source>
        <dbReference type="PROSITE" id="PS50014"/>
    </source>
</evidence>
<keyword evidence="3" id="KW-0156">Chromatin regulator</keyword>
<evidence type="ECO:0000256" key="6">
    <source>
        <dbReference type="ARBA" id="ARBA00023163"/>
    </source>
</evidence>
<dbReference type="Pfam" id="PF01426">
    <property type="entry name" value="BAH"/>
    <property type="match status" value="1"/>
</dbReference>
<gene>
    <name evidence="12" type="ORF">GYMLUDRAFT_206438</name>
</gene>
<dbReference type="GO" id="GO:0006338">
    <property type="term" value="P:chromatin remodeling"/>
    <property type="evidence" value="ECO:0007669"/>
    <property type="project" value="InterPro"/>
</dbReference>
<keyword evidence="13" id="KW-1185">Reference proteome</keyword>
<keyword evidence="7" id="KW-0539">Nucleus</keyword>
<reference evidence="12 13" key="1">
    <citation type="submission" date="2014-04" db="EMBL/GenBank/DDBJ databases">
        <title>Evolutionary Origins and Diversification of the Mycorrhizal Mutualists.</title>
        <authorList>
            <consortium name="DOE Joint Genome Institute"/>
            <consortium name="Mycorrhizal Genomics Consortium"/>
            <person name="Kohler A."/>
            <person name="Kuo A."/>
            <person name="Nagy L.G."/>
            <person name="Floudas D."/>
            <person name="Copeland A."/>
            <person name="Barry K.W."/>
            <person name="Cichocki N."/>
            <person name="Veneault-Fourrey C."/>
            <person name="LaButti K."/>
            <person name="Lindquist E.A."/>
            <person name="Lipzen A."/>
            <person name="Lundell T."/>
            <person name="Morin E."/>
            <person name="Murat C."/>
            <person name="Riley R."/>
            <person name="Ohm R."/>
            <person name="Sun H."/>
            <person name="Tunlid A."/>
            <person name="Henrissat B."/>
            <person name="Grigoriev I.V."/>
            <person name="Hibbett D.S."/>
            <person name="Martin F."/>
        </authorList>
    </citation>
    <scope>NUCLEOTIDE SEQUENCE [LARGE SCALE GENOMIC DNA]</scope>
    <source>
        <strain evidence="12 13">FD-317 M1</strain>
    </source>
</reference>
<sequence length="895" mass="99427">MAITTSQKTSISSILDTILSAVATPPSKQAKAGEIGVGGHGAGSGRGRKRVLSAMFLVLLDRNDWAEYYELIPNPRALHPIRDMLAENKYTDPLEVFTDLSLVFWNAMFYNEKESQISKDAAVLKDLLEVEWAKHTDLPQPRSRSPPPGSAQKAYPDVELEERRKEEERQKERAREEKEKEVQQLHLALKKVDELGPETVESEPVVEIVDEEESVNGVSESESENVDQTDVASEFDIESQVEYSGLDVDNDAIVHHLDSSLPRWPGFAEDDTEGWLVNGNTEVYSALLHAIKGHKDVIGNRLATALEAIPDAIKGPTSTTQGKPISIKAIEVRIKSHSYPSPASFDMDMMLLFEKGRRWWEPTPTNTFRPSEKPSGNSIENYAKVLILQRLYQALTSPHSAERPSSAPPYSSETNFASLHTGPGRININGDRNTMDNPSVVSGSNQITAITMDRVFLHEIKYKGWTFRVGDWVHLANGSDINGGSSGRPIVAQIWKVWSKKTSDDGAGFGQEAERCGVTVCWYYRPQETFHSSQRVFWENEVFKSNHFASHPLPDIIEPVYVQFSREHIRGRPRRLQVGNGWYIGWPLYVCDSRYSYSKGNRAYRNYLKRMNGQVAARTDSSSSAVFVRIRNWSSCMPPEVSQNQPSKLSDRFTSGRLIFPFERTVFPRRRPSPFLDGTGGGGPGGLVQDDGSTDKGPTKGFLIGTVGGAKVNGVVPLHANTSYQSASQYYQNQYSSQVPVAASSTSTTSLAKPPKPDRTTTVKAVAQGSQYELSRLPSETTRHFSRDPATGSLLWFPSPPVDVPGRQSTTQVGHSFGYLHWRATKRNSVEKPGELRTVDTGLEESKNKVGLGKRKGDSWQVNGIHSSDSCESSTSRKKQRTTMIETIASVLKSS</sequence>
<evidence type="ECO:0000256" key="4">
    <source>
        <dbReference type="ARBA" id="ARBA00023015"/>
    </source>
</evidence>
<dbReference type="Gene3D" id="2.30.30.490">
    <property type="match status" value="1"/>
</dbReference>
<dbReference type="InterPro" id="IPR036427">
    <property type="entry name" value="Bromodomain-like_sf"/>
</dbReference>
<proteinExistence type="predicted"/>
<evidence type="ECO:0000256" key="1">
    <source>
        <dbReference type="ARBA" id="ARBA00004123"/>
    </source>
</evidence>
<dbReference type="OrthoDB" id="1742084at2759"/>
<dbReference type="CDD" id="cd04369">
    <property type="entry name" value="Bromodomain"/>
    <property type="match status" value="1"/>
</dbReference>
<keyword evidence="5 8" id="KW-0103">Bromodomain</keyword>
<accession>A0A0D0AVD4</accession>
<feature type="domain" description="Bromo" evidence="10">
    <location>
        <begin position="48"/>
        <end position="118"/>
    </location>
</feature>
<evidence type="ECO:0000259" key="11">
    <source>
        <dbReference type="PROSITE" id="PS51038"/>
    </source>
</evidence>
<feature type="compositionally biased region" description="Basic and acidic residues" evidence="9">
    <location>
        <begin position="161"/>
        <end position="180"/>
    </location>
</feature>
<dbReference type="AlphaFoldDB" id="A0A0D0AVD4"/>
<dbReference type="GO" id="GO:0006368">
    <property type="term" value="P:transcription elongation by RNA polymerase II"/>
    <property type="evidence" value="ECO:0007669"/>
    <property type="project" value="TreeGrafter"/>
</dbReference>
<keyword evidence="6" id="KW-0804">Transcription</keyword>
<dbReference type="InterPro" id="IPR043151">
    <property type="entry name" value="BAH_sf"/>
</dbReference>
<dbReference type="SMART" id="SM00439">
    <property type="entry name" value="BAH"/>
    <property type="match status" value="1"/>
</dbReference>
<keyword evidence="2" id="KW-0677">Repeat</keyword>
<comment type="subcellular location">
    <subcellularLocation>
        <location evidence="1">Nucleus</location>
    </subcellularLocation>
</comment>
<dbReference type="SMART" id="SM00297">
    <property type="entry name" value="BROMO"/>
    <property type="match status" value="1"/>
</dbReference>
<evidence type="ECO:0000256" key="5">
    <source>
        <dbReference type="ARBA" id="ARBA00023117"/>
    </source>
</evidence>
<dbReference type="PROSITE" id="PS51038">
    <property type="entry name" value="BAH"/>
    <property type="match status" value="1"/>
</dbReference>
<feature type="region of interest" description="Disordered" evidence="9">
    <location>
        <begin position="847"/>
        <end position="882"/>
    </location>
</feature>
<feature type="region of interest" description="Disordered" evidence="9">
    <location>
        <begin position="671"/>
        <end position="695"/>
    </location>
</feature>
<evidence type="ECO:0000313" key="12">
    <source>
        <dbReference type="EMBL" id="KIK54470.1"/>
    </source>
</evidence>
<dbReference type="InterPro" id="IPR001487">
    <property type="entry name" value="Bromodomain"/>
</dbReference>
<evidence type="ECO:0000256" key="9">
    <source>
        <dbReference type="SAM" id="MobiDB-lite"/>
    </source>
</evidence>
<evidence type="ECO:0000313" key="13">
    <source>
        <dbReference type="Proteomes" id="UP000053593"/>
    </source>
</evidence>
<evidence type="ECO:0000256" key="2">
    <source>
        <dbReference type="ARBA" id="ARBA00022737"/>
    </source>
</evidence>
<dbReference type="PANTHER" id="PTHR16062:SF21">
    <property type="entry name" value="CHROMATIN STRUCTURE-REMODELING COMPLEX SUBUNIT RSC1-RELATED"/>
    <property type="match status" value="1"/>
</dbReference>
<feature type="region of interest" description="Disordered" evidence="9">
    <location>
        <begin position="137"/>
        <end position="180"/>
    </location>
</feature>
<protein>
    <recommendedName>
        <fullName evidence="14">Bromo domain-containing protein</fullName>
    </recommendedName>
</protein>